<dbReference type="PANTHER" id="PTHR44145">
    <property type="entry name" value="DNAJ HOMOLOG SUBFAMILY A MEMBER 3, MITOCHONDRIAL"/>
    <property type="match status" value="1"/>
</dbReference>
<dbReference type="InterPro" id="IPR051938">
    <property type="entry name" value="Apopto_cytoskel_mod"/>
</dbReference>
<dbReference type="SUPFAM" id="SSF46565">
    <property type="entry name" value="Chaperone J-domain"/>
    <property type="match status" value="1"/>
</dbReference>
<dbReference type="Pfam" id="PF01556">
    <property type="entry name" value="DnaJ_C"/>
    <property type="match status" value="1"/>
</dbReference>
<dbReference type="PRINTS" id="PR00625">
    <property type="entry name" value="JDOMAIN"/>
</dbReference>
<dbReference type="Pfam" id="PF00226">
    <property type="entry name" value="DnaJ"/>
    <property type="match status" value="1"/>
</dbReference>
<feature type="domain" description="J" evidence="2">
    <location>
        <begin position="4"/>
        <end position="69"/>
    </location>
</feature>
<dbReference type="GO" id="GO:0006457">
    <property type="term" value="P:protein folding"/>
    <property type="evidence" value="ECO:0007669"/>
    <property type="project" value="InterPro"/>
</dbReference>
<sequence>MIKDYYQILGICRDAGAEDIKKAYRRLALKFHPDLNRDDPRSAEYFRDITEAYGVLIDPRKRKKYDGDRKRGFERERVYQDIFSRSDFREVFDDLPIGREWLERLLMVSRVIAQEAMLSGGRPRDVLKRSLVRLAAQSAARVFHNVMDIHEHIRIPPEIASGGGTITIEYRPGFSKRRIRVSIPRGTTPGTVLKLARMGRKNPAKKAGDLYLHVDIESS</sequence>
<reference evidence="3" key="1">
    <citation type="submission" date="2019-03" db="EMBL/GenBank/DDBJ databases">
        <authorList>
            <person name="Hao L."/>
        </authorList>
    </citation>
    <scope>NUCLEOTIDE SEQUENCE</scope>
</reference>
<dbReference type="Gene3D" id="1.10.287.110">
    <property type="entry name" value="DnaJ domain"/>
    <property type="match status" value="1"/>
</dbReference>
<evidence type="ECO:0000313" key="3">
    <source>
        <dbReference type="EMBL" id="VFU16399.1"/>
    </source>
</evidence>
<dbReference type="EMBL" id="CAADRM010000119">
    <property type="protein sequence ID" value="VFU16399.1"/>
    <property type="molecule type" value="Genomic_DNA"/>
</dbReference>
<dbReference type="SUPFAM" id="SSF49493">
    <property type="entry name" value="HSP40/DnaJ peptide-binding domain"/>
    <property type="match status" value="1"/>
</dbReference>
<evidence type="ECO:0000256" key="1">
    <source>
        <dbReference type="ARBA" id="ARBA00023186"/>
    </source>
</evidence>
<dbReference type="InterPro" id="IPR002939">
    <property type="entry name" value="DnaJ_C"/>
</dbReference>
<dbReference type="SMART" id="SM00271">
    <property type="entry name" value="DnaJ"/>
    <property type="match status" value="1"/>
</dbReference>
<dbReference type="InterPro" id="IPR001623">
    <property type="entry name" value="DnaJ_domain"/>
</dbReference>
<proteinExistence type="predicted"/>
<dbReference type="GO" id="GO:0051082">
    <property type="term" value="F:unfolded protein binding"/>
    <property type="evidence" value="ECO:0007669"/>
    <property type="project" value="InterPro"/>
</dbReference>
<dbReference type="PANTHER" id="PTHR44145:SF3">
    <property type="entry name" value="DNAJ HOMOLOG SUBFAMILY A MEMBER 3, MITOCHONDRIAL"/>
    <property type="match status" value="1"/>
</dbReference>
<organism evidence="3">
    <name type="scientific">anaerobic digester metagenome</name>
    <dbReference type="NCBI Taxonomy" id="1263854"/>
    <lineage>
        <taxon>unclassified sequences</taxon>
        <taxon>metagenomes</taxon>
        <taxon>ecological metagenomes</taxon>
    </lineage>
</organism>
<name>A0A485M3I8_9ZZZZ</name>
<keyword evidence="1" id="KW-0143">Chaperone</keyword>
<dbReference type="AlphaFoldDB" id="A0A485M3I8"/>
<dbReference type="PROSITE" id="PS50076">
    <property type="entry name" value="DNAJ_2"/>
    <property type="match status" value="1"/>
</dbReference>
<dbReference type="InterPro" id="IPR036869">
    <property type="entry name" value="J_dom_sf"/>
</dbReference>
<accession>A0A485M3I8</accession>
<gene>
    <name evidence="3" type="primary">dnaJ</name>
    <name evidence="3" type="ORF">SCFA_540025</name>
</gene>
<dbReference type="InterPro" id="IPR008971">
    <property type="entry name" value="HSP40/DnaJ_pept-bd"/>
</dbReference>
<dbReference type="CDD" id="cd06257">
    <property type="entry name" value="DnaJ"/>
    <property type="match status" value="1"/>
</dbReference>
<protein>
    <submittedName>
        <fullName evidence="3">Chaperone protein DnaJ</fullName>
    </submittedName>
</protein>
<evidence type="ECO:0000259" key="2">
    <source>
        <dbReference type="PROSITE" id="PS50076"/>
    </source>
</evidence>
<dbReference type="Gene3D" id="2.60.260.20">
    <property type="entry name" value="Urease metallochaperone UreE, N-terminal domain"/>
    <property type="match status" value="1"/>
</dbReference>